<feature type="signal peptide" evidence="2">
    <location>
        <begin position="1"/>
        <end position="20"/>
    </location>
</feature>
<dbReference type="PANTHER" id="PTHR33619">
    <property type="entry name" value="POLYSACCHARIDE EXPORT PROTEIN GFCE-RELATED"/>
    <property type="match status" value="1"/>
</dbReference>
<proteinExistence type="predicted"/>
<dbReference type="InterPro" id="IPR049712">
    <property type="entry name" value="Poly_export"/>
</dbReference>
<reference evidence="6" key="1">
    <citation type="submission" date="2014-04" db="EMBL/GenBank/DDBJ databases">
        <title>Whole-Genome optical mapping and complete genome sequence of Sphingobacterium deserti sp. nov., a new spaces isolated from desert in the west of China.</title>
        <authorList>
            <person name="Teng C."/>
            <person name="Zhou Z."/>
            <person name="Li X."/>
            <person name="Chen M."/>
            <person name="Lin M."/>
            <person name="Wang L."/>
            <person name="Su S."/>
            <person name="Zhang C."/>
            <person name="Zhang W."/>
        </authorList>
    </citation>
    <scope>NUCLEOTIDE SEQUENCE [LARGE SCALE GENOMIC DNA]</scope>
    <source>
        <strain evidence="6">ACCC05744</strain>
    </source>
</reference>
<keyword evidence="6" id="KW-1185">Reference proteome</keyword>
<feature type="domain" description="Soluble ligand binding" evidence="4">
    <location>
        <begin position="138"/>
        <end position="184"/>
    </location>
</feature>
<organism evidence="5 6">
    <name type="scientific">Sphingobacterium deserti</name>
    <dbReference type="NCBI Taxonomy" id="1229276"/>
    <lineage>
        <taxon>Bacteria</taxon>
        <taxon>Pseudomonadati</taxon>
        <taxon>Bacteroidota</taxon>
        <taxon>Sphingobacteriia</taxon>
        <taxon>Sphingobacteriales</taxon>
        <taxon>Sphingobacteriaceae</taxon>
        <taxon>Sphingobacterium</taxon>
    </lineage>
</organism>
<accession>A0A0B8T0R7</accession>
<protein>
    <submittedName>
        <fullName evidence="5">Polysaccharide export protein</fullName>
    </submittedName>
</protein>
<evidence type="ECO:0000313" key="6">
    <source>
        <dbReference type="Proteomes" id="UP000031802"/>
    </source>
</evidence>
<dbReference type="InterPro" id="IPR003715">
    <property type="entry name" value="Poly_export_N"/>
</dbReference>
<sequence length="256" mass="28125">MIRISIALAVFALLTSCASKKSIVYLQPTDVNAEKLYEQYAPKIQREDLITITISAADIKATMPFNQQNAYQINAAASQDLAFKPTYLVDDKGEIDFPVLGKVKLGGLTRLEATELLRGELLRYIVDPGVNLTFANFKITVLGEVNKPGSYTLPQERVTILEALGLAGDMTIRGVRTNVLLVRETNGVKKLERLDLTADSLLQSPYYYLAQNDVLYVEPNGAQVRSSSLGQNTNVLISVSSVVISILTLVVTNSRR</sequence>
<dbReference type="PROSITE" id="PS51257">
    <property type="entry name" value="PROKAR_LIPOPROTEIN"/>
    <property type="match status" value="1"/>
</dbReference>
<dbReference type="Gene3D" id="3.10.560.10">
    <property type="entry name" value="Outer membrane lipoprotein wza domain like"/>
    <property type="match status" value="1"/>
</dbReference>
<feature type="domain" description="Polysaccharide export protein N-terminal" evidence="3">
    <location>
        <begin position="39"/>
        <end position="133"/>
    </location>
</feature>
<gene>
    <name evidence="5" type="ORF">DI53_1906</name>
</gene>
<dbReference type="GO" id="GO:0015159">
    <property type="term" value="F:polysaccharide transmembrane transporter activity"/>
    <property type="evidence" value="ECO:0007669"/>
    <property type="project" value="InterPro"/>
</dbReference>
<dbReference type="Pfam" id="PF10531">
    <property type="entry name" value="SLBB"/>
    <property type="match status" value="1"/>
</dbReference>
<evidence type="ECO:0000259" key="4">
    <source>
        <dbReference type="Pfam" id="PF10531"/>
    </source>
</evidence>
<dbReference type="Pfam" id="PF02563">
    <property type="entry name" value="Poly_export"/>
    <property type="match status" value="1"/>
</dbReference>
<dbReference type="eggNOG" id="COG1596">
    <property type="taxonomic scope" value="Bacteria"/>
</dbReference>
<feature type="chain" id="PRO_5002123949" evidence="2">
    <location>
        <begin position="21"/>
        <end position="256"/>
    </location>
</feature>
<dbReference type="AlphaFoldDB" id="A0A0B8T0R7"/>
<dbReference type="PANTHER" id="PTHR33619:SF3">
    <property type="entry name" value="POLYSACCHARIDE EXPORT PROTEIN GFCE-RELATED"/>
    <property type="match status" value="1"/>
</dbReference>
<dbReference type="InterPro" id="IPR019554">
    <property type="entry name" value="Soluble_ligand-bd"/>
</dbReference>
<dbReference type="RefSeq" id="WP_117624872.1">
    <property type="nucleotide sequence ID" value="NZ_JJMU01000028.1"/>
</dbReference>
<evidence type="ECO:0000256" key="2">
    <source>
        <dbReference type="SAM" id="SignalP"/>
    </source>
</evidence>
<evidence type="ECO:0000259" key="3">
    <source>
        <dbReference type="Pfam" id="PF02563"/>
    </source>
</evidence>
<evidence type="ECO:0000313" key="5">
    <source>
        <dbReference type="EMBL" id="KGE14292.1"/>
    </source>
</evidence>
<dbReference type="STRING" id="1229276.DI53_1906"/>
<dbReference type="Proteomes" id="UP000031802">
    <property type="component" value="Unassembled WGS sequence"/>
</dbReference>
<name>A0A0B8T0R7_9SPHI</name>
<evidence type="ECO:0000256" key="1">
    <source>
        <dbReference type="ARBA" id="ARBA00022729"/>
    </source>
</evidence>
<dbReference type="OrthoDB" id="662756at2"/>
<reference evidence="5 6" key="2">
    <citation type="journal article" date="2015" name="PLoS ONE">
        <title>Whole-Genome Optical Mapping and Finished Genome Sequence of Sphingobacterium deserti sp. nov., a New Species Isolated from the Western Desert of China.</title>
        <authorList>
            <person name="Teng C."/>
            <person name="Zhou Z."/>
            <person name="Molnar I."/>
            <person name="Li X."/>
            <person name="Tang R."/>
            <person name="Chen M."/>
            <person name="Wang L."/>
            <person name="Su S."/>
            <person name="Zhang W."/>
            <person name="Lin M."/>
        </authorList>
    </citation>
    <scope>NUCLEOTIDE SEQUENCE [LARGE SCALE GENOMIC DNA]</scope>
    <source>
        <strain evidence="6">ACCC05744</strain>
    </source>
</reference>
<dbReference type="PATRIC" id="fig|1229276.3.peg.1960"/>
<comment type="caution">
    <text evidence="5">The sequence shown here is derived from an EMBL/GenBank/DDBJ whole genome shotgun (WGS) entry which is preliminary data.</text>
</comment>
<keyword evidence="1 2" id="KW-0732">Signal</keyword>
<dbReference type="EMBL" id="JJMU01000028">
    <property type="protein sequence ID" value="KGE14292.1"/>
    <property type="molecule type" value="Genomic_DNA"/>
</dbReference>